<dbReference type="GO" id="GO:0006355">
    <property type="term" value="P:regulation of DNA-templated transcription"/>
    <property type="evidence" value="ECO:0007669"/>
    <property type="project" value="InterPro"/>
</dbReference>
<dbReference type="InterPro" id="IPR027417">
    <property type="entry name" value="P-loop_NTPase"/>
</dbReference>
<sequence>MVRIRVLGQLTAEVAGQSVDLGTSLQRAVVARLVSAAGHIVSTDRFIDDLWQGQAPPKALAALQVYVSNLRRALEPGRLPRTPATVLVSAPPGYRLQLAPDAVDAWRFPRLIDEAVRELNAGHPETAIKRIDEGLGLFTGPAYAEFADEEWAVAEAAQLEELKLVAIEYRAEAGLALGGQAAAVPELERHVTAHPLRENAVRLLALSYYRAGRQGEALAVIRRTRELLADELGVDPGPALRTLETDILAQTETLQHTPPPVRPKSAVMLPSPEIVGRTAELARLTTAAGLARGGFRVAWLGGDPGAGKSTLAEALARQLAGQGWTTAVGRCPETLGGVPPAWAWSEVLRQLFGVRTPTAEVAARLAPLLVDDAPPVGQFWLARAVGEFLDGVPGPLLIVLEDVHRADDETLHLLRHLAARLAETQVLVLLTHRPSEASDDLMATGAALAVQAAENLTLDGLGVADVATLVRERSGVEVSPATIVTIAERTGGNPLFVSEMARLLGAEGAAAAYRLPPGVRDVLRRRLARLPATAQTTLRNAAVLGRDADADVLIAMPDSDEETVLDGLEAGVLSGLLTEPAPGKVRFAHVLVRETLYEDIPRLRRTRLHAKVLTALESVRPGDVGALGHHALAAATPATAIRAAGYALRAAAKVSALYAHREAVSLLRDALDVLDQATEPDHAVTLDVMCRLVSAHVHAGDVSRALKTRAEALALARRLGDPQGVARVAASLDAPLLWTIRPTNIPDLEMIAAIRESIPLADPPLRGRLLVALCHQLEGHDMAGIEVASAEASEIARELDDPVLRCMALNGLYWVVNYPLRRAELAEVGRQLLEISEAHGLPAYRALGHYLMIMVTLGDCDRAQARWHAEQATKLATSGQLGHMLAIVAILDEIDLVMAGDFAAAEAACQTLADQIAETGGVNASAFGALALFAIRHLRGRGGESVAEIKDVMHLYGDELHEAYIRALVAAGRLDEAHAEWQPGSPPARGVYWEFMAVLRAETAMILDSREVAAECYRDLGLLAGEFAGMHTGSVTLGPIDHTLGELAEYLGDRSAARAHHAAAVEVANRAGSPYFAQQARKALRRL</sequence>
<evidence type="ECO:0000256" key="3">
    <source>
        <dbReference type="ARBA" id="ARBA00023125"/>
    </source>
</evidence>
<evidence type="ECO:0000256" key="2">
    <source>
        <dbReference type="ARBA" id="ARBA00023015"/>
    </source>
</evidence>
<dbReference type="Gene3D" id="3.40.50.300">
    <property type="entry name" value="P-loop containing nucleotide triphosphate hydrolases"/>
    <property type="match status" value="1"/>
</dbReference>
<dbReference type="Pfam" id="PF03704">
    <property type="entry name" value="BTAD"/>
    <property type="match status" value="1"/>
</dbReference>
<evidence type="ECO:0000256" key="4">
    <source>
        <dbReference type="ARBA" id="ARBA00023163"/>
    </source>
</evidence>
<dbReference type="Pfam" id="PF00486">
    <property type="entry name" value="Trans_reg_C"/>
    <property type="match status" value="1"/>
</dbReference>
<dbReference type="Pfam" id="PF13191">
    <property type="entry name" value="AAA_16"/>
    <property type="match status" value="1"/>
</dbReference>
<dbReference type="InterPro" id="IPR051677">
    <property type="entry name" value="AfsR-DnrI-RedD_regulator"/>
</dbReference>
<keyword evidence="2" id="KW-0805">Transcription regulation</keyword>
<evidence type="ECO:0000313" key="8">
    <source>
        <dbReference type="Proteomes" id="UP000334990"/>
    </source>
</evidence>
<keyword evidence="4" id="KW-0804">Transcription</keyword>
<gene>
    <name evidence="7" type="ORF">Acor_62320</name>
</gene>
<dbReference type="OrthoDB" id="134712at2"/>
<dbReference type="InterPro" id="IPR001867">
    <property type="entry name" value="OmpR/PhoB-type_DNA-bd"/>
</dbReference>
<dbReference type="SUPFAM" id="SSF48452">
    <property type="entry name" value="TPR-like"/>
    <property type="match status" value="1"/>
</dbReference>
<name>A0A5M3W582_9ACTN</name>
<dbReference type="InterPro" id="IPR011990">
    <property type="entry name" value="TPR-like_helical_dom_sf"/>
</dbReference>
<dbReference type="RefSeq" id="WP_155340282.1">
    <property type="nucleotide sequence ID" value="NZ_BAAABN010000093.1"/>
</dbReference>
<evidence type="ECO:0000256" key="1">
    <source>
        <dbReference type="ARBA" id="ARBA00005820"/>
    </source>
</evidence>
<dbReference type="PANTHER" id="PTHR35807">
    <property type="entry name" value="TRANSCRIPTIONAL REGULATOR REDD-RELATED"/>
    <property type="match status" value="1"/>
</dbReference>
<dbReference type="InterPro" id="IPR016032">
    <property type="entry name" value="Sig_transdc_resp-reg_C-effctor"/>
</dbReference>
<dbReference type="PANTHER" id="PTHR35807:SF1">
    <property type="entry name" value="TRANSCRIPTIONAL REGULATOR REDD"/>
    <property type="match status" value="1"/>
</dbReference>
<evidence type="ECO:0000313" key="7">
    <source>
        <dbReference type="EMBL" id="GES04165.1"/>
    </source>
</evidence>
<evidence type="ECO:0000256" key="5">
    <source>
        <dbReference type="PROSITE-ProRule" id="PRU01091"/>
    </source>
</evidence>
<comment type="similarity">
    <text evidence="1">Belongs to the AfsR/DnrI/RedD regulatory family.</text>
</comment>
<keyword evidence="8" id="KW-1185">Reference proteome</keyword>
<feature type="DNA-binding region" description="OmpR/PhoB-type" evidence="5">
    <location>
        <begin position="1"/>
        <end position="98"/>
    </location>
</feature>
<reference evidence="7 8" key="1">
    <citation type="submission" date="2019-10" db="EMBL/GenBank/DDBJ databases">
        <title>Whole genome shotgun sequence of Acrocarpospora corrugata NBRC 13972.</title>
        <authorList>
            <person name="Ichikawa N."/>
            <person name="Kimura A."/>
            <person name="Kitahashi Y."/>
            <person name="Komaki H."/>
            <person name="Oguchi A."/>
        </authorList>
    </citation>
    <scope>NUCLEOTIDE SEQUENCE [LARGE SCALE GENOMIC DNA]</scope>
    <source>
        <strain evidence="7 8">NBRC 13972</strain>
    </source>
</reference>
<comment type="caution">
    <text evidence="7">The sequence shown here is derived from an EMBL/GenBank/DDBJ whole genome shotgun (WGS) entry which is preliminary data.</text>
</comment>
<dbReference type="CDD" id="cd15831">
    <property type="entry name" value="BTAD"/>
    <property type="match status" value="1"/>
</dbReference>
<dbReference type="SMART" id="SM01043">
    <property type="entry name" value="BTAD"/>
    <property type="match status" value="1"/>
</dbReference>
<dbReference type="Gene3D" id="1.10.10.10">
    <property type="entry name" value="Winged helix-like DNA-binding domain superfamily/Winged helix DNA-binding domain"/>
    <property type="match status" value="1"/>
</dbReference>
<dbReference type="EMBL" id="BLAD01000078">
    <property type="protein sequence ID" value="GES04165.1"/>
    <property type="molecule type" value="Genomic_DNA"/>
</dbReference>
<dbReference type="SUPFAM" id="SSF46894">
    <property type="entry name" value="C-terminal effector domain of the bipartite response regulators"/>
    <property type="match status" value="1"/>
</dbReference>
<proteinExistence type="inferred from homology"/>
<keyword evidence="3 5" id="KW-0238">DNA-binding</keyword>
<dbReference type="SUPFAM" id="SSF52540">
    <property type="entry name" value="P-loop containing nucleoside triphosphate hydrolases"/>
    <property type="match status" value="1"/>
</dbReference>
<dbReference type="Gene3D" id="1.25.40.10">
    <property type="entry name" value="Tetratricopeptide repeat domain"/>
    <property type="match status" value="1"/>
</dbReference>
<dbReference type="GO" id="GO:0003677">
    <property type="term" value="F:DNA binding"/>
    <property type="evidence" value="ECO:0007669"/>
    <property type="project" value="UniProtKB-UniRule"/>
</dbReference>
<organism evidence="7 8">
    <name type="scientific">Acrocarpospora corrugata</name>
    <dbReference type="NCBI Taxonomy" id="35763"/>
    <lineage>
        <taxon>Bacteria</taxon>
        <taxon>Bacillati</taxon>
        <taxon>Actinomycetota</taxon>
        <taxon>Actinomycetes</taxon>
        <taxon>Streptosporangiales</taxon>
        <taxon>Streptosporangiaceae</taxon>
        <taxon>Acrocarpospora</taxon>
    </lineage>
</organism>
<protein>
    <submittedName>
        <fullName evidence="7">ATPase AAA</fullName>
    </submittedName>
</protein>
<dbReference type="InterPro" id="IPR005158">
    <property type="entry name" value="BTAD"/>
</dbReference>
<dbReference type="InterPro" id="IPR041664">
    <property type="entry name" value="AAA_16"/>
</dbReference>
<dbReference type="PROSITE" id="PS51755">
    <property type="entry name" value="OMPR_PHOB"/>
    <property type="match status" value="1"/>
</dbReference>
<dbReference type="AlphaFoldDB" id="A0A5M3W582"/>
<dbReference type="Proteomes" id="UP000334990">
    <property type="component" value="Unassembled WGS sequence"/>
</dbReference>
<dbReference type="InterPro" id="IPR036388">
    <property type="entry name" value="WH-like_DNA-bd_sf"/>
</dbReference>
<dbReference type="GO" id="GO:0000160">
    <property type="term" value="P:phosphorelay signal transduction system"/>
    <property type="evidence" value="ECO:0007669"/>
    <property type="project" value="InterPro"/>
</dbReference>
<dbReference type="SMART" id="SM00862">
    <property type="entry name" value="Trans_reg_C"/>
    <property type="match status" value="1"/>
</dbReference>
<feature type="domain" description="OmpR/PhoB-type" evidence="6">
    <location>
        <begin position="1"/>
        <end position="98"/>
    </location>
</feature>
<evidence type="ECO:0000259" key="6">
    <source>
        <dbReference type="PROSITE" id="PS51755"/>
    </source>
</evidence>
<accession>A0A5M3W582</accession>